<dbReference type="GO" id="GO:0016020">
    <property type="term" value="C:membrane"/>
    <property type="evidence" value="ECO:0007669"/>
    <property type="project" value="InterPro"/>
</dbReference>
<feature type="transmembrane region" description="Helical" evidence="1">
    <location>
        <begin position="22"/>
        <end position="41"/>
    </location>
</feature>
<dbReference type="OMA" id="IEYFTKY"/>
<dbReference type="Pfam" id="PF00892">
    <property type="entry name" value="EamA"/>
    <property type="match status" value="1"/>
</dbReference>
<keyword evidence="4" id="KW-1185">Reference proteome</keyword>
<organism evidence="3 4">
    <name type="scientific">Paramecium primaurelia</name>
    <dbReference type="NCBI Taxonomy" id="5886"/>
    <lineage>
        <taxon>Eukaryota</taxon>
        <taxon>Sar</taxon>
        <taxon>Alveolata</taxon>
        <taxon>Ciliophora</taxon>
        <taxon>Intramacronucleata</taxon>
        <taxon>Oligohymenophorea</taxon>
        <taxon>Peniculida</taxon>
        <taxon>Parameciidae</taxon>
        <taxon>Paramecium</taxon>
    </lineage>
</organism>
<protein>
    <recommendedName>
        <fullName evidence="2">EamA domain-containing protein</fullName>
    </recommendedName>
</protein>
<dbReference type="AlphaFoldDB" id="A0A8S1L5D4"/>
<evidence type="ECO:0000256" key="1">
    <source>
        <dbReference type="SAM" id="Phobius"/>
    </source>
</evidence>
<reference evidence="3" key="1">
    <citation type="submission" date="2021-01" db="EMBL/GenBank/DDBJ databases">
        <authorList>
            <consortium name="Genoscope - CEA"/>
            <person name="William W."/>
        </authorList>
    </citation>
    <scope>NUCLEOTIDE SEQUENCE</scope>
</reference>
<name>A0A8S1L5D4_PARPR</name>
<feature type="transmembrane region" description="Helical" evidence="1">
    <location>
        <begin position="176"/>
        <end position="197"/>
    </location>
</feature>
<evidence type="ECO:0000259" key="2">
    <source>
        <dbReference type="Pfam" id="PF00892"/>
    </source>
</evidence>
<proteinExistence type="predicted"/>
<gene>
    <name evidence="3" type="ORF">PPRIM_AZ9-3.1.T0310305</name>
</gene>
<feature type="domain" description="EamA" evidence="2">
    <location>
        <begin position="27"/>
        <end position="155"/>
    </location>
</feature>
<evidence type="ECO:0000313" key="3">
    <source>
        <dbReference type="EMBL" id="CAD8061425.1"/>
    </source>
</evidence>
<dbReference type="EMBL" id="CAJJDM010000030">
    <property type="protein sequence ID" value="CAD8061425.1"/>
    <property type="molecule type" value="Genomic_DNA"/>
</dbReference>
<feature type="transmembrane region" description="Helical" evidence="1">
    <location>
        <begin position="138"/>
        <end position="156"/>
    </location>
</feature>
<keyword evidence="1" id="KW-0472">Membrane</keyword>
<comment type="caution">
    <text evidence="3">The sequence shown here is derived from an EMBL/GenBank/DDBJ whole genome shotgun (WGS) entry which is preliminary data.</text>
</comment>
<accession>A0A8S1L5D4</accession>
<evidence type="ECO:0000313" key="4">
    <source>
        <dbReference type="Proteomes" id="UP000688137"/>
    </source>
</evidence>
<keyword evidence="1" id="KW-0812">Transmembrane</keyword>
<dbReference type="Proteomes" id="UP000688137">
    <property type="component" value="Unassembled WGS sequence"/>
</dbReference>
<dbReference type="InterPro" id="IPR000620">
    <property type="entry name" value="EamA_dom"/>
</dbReference>
<feature type="transmembrane region" description="Helical" evidence="1">
    <location>
        <begin position="209"/>
        <end position="225"/>
    </location>
</feature>
<feature type="transmembrane region" description="Helical" evidence="1">
    <location>
        <begin position="231"/>
        <end position="253"/>
    </location>
</feature>
<dbReference type="PANTHER" id="PTHR22911">
    <property type="entry name" value="ACYL-MALONYL CONDENSING ENZYME-RELATED"/>
    <property type="match status" value="1"/>
</dbReference>
<feature type="transmembrane region" description="Helical" evidence="1">
    <location>
        <begin position="112"/>
        <end position="131"/>
    </location>
</feature>
<dbReference type="PANTHER" id="PTHR22911:SF137">
    <property type="entry name" value="SOLUTE CARRIER FAMILY 35 MEMBER G2-RELATED"/>
    <property type="match status" value="1"/>
</dbReference>
<sequence>MEFIATQIEYFTKYLESNWKRGAPVVYVMTGILLSSINSLLSKTLGMNANQVVFGRGIIVCIIGKLVTQQQNINLYGFDAGIYKKLLLRSLLGFFATLLFYTGLFYVNISEAQVLMQTTSIWTTIIAIYFLKTEQLSLRLIMNFLFCFIGIILLVQPPFLRKLVGEYQINDEKQNQLLGCIILLMSTLLFSLVQVLIKNLSHCVNQMVIPQYFSIISIIFSSFLATCNPNMIWRVPSIIELLKLCLIGIVSYLQQLLMNRAYMKGNLTEMAMLGQTQLIYGYLFDILRGAHISILSICGSILIASSICNRILEKNKVQDHIPK</sequence>
<feature type="transmembrane region" description="Helical" evidence="1">
    <location>
        <begin position="86"/>
        <end position="106"/>
    </location>
</feature>
<keyword evidence="1" id="KW-1133">Transmembrane helix</keyword>